<feature type="region of interest" description="Disordered" evidence="5">
    <location>
        <begin position="2492"/>
        <end position="2586"/>
    </location>
</feature>
<feature type="compositionally biased region" description="Low complexity" evidence="5">
    <location>
        <begin position="2556"/>
        <end position="2571"/>
    </location>
</feature>
<feature type="compositionally biased region" description="Polar residues" evidence="5">
    <location>
        <begin position="716"/>
        <end position="732"/>
    </location>
</feature>
<feature type="compositionally biased region" description="Basic and acidic residues" evidence="5">
    <location>
        <begin position="1058"/>
        <end position="1068"/>
    </location>
</feature>
<dbReference type="InterPro" id="IPR018253">
    <property type="entry name" value="DnaJ_domain_CS"/>
</dbReference>
<feature type="compositionally biased region" description="Low complexity" evidence="5">
    <location>
        <begin position="1314"/>
        <end position="1323"/>
    </location>
</feature>
<evidence type="ECO:0000313" key="8">
    <source>
        <dbReference type="Proteomes" id="UP001445076"/>
    </source>
</evidence>
<reference evidence="7 8" key="1">
    <citation type="journal article" date="2024" name="BMC Genomics">
        <title>Genome assembly of redclaw crayfish (Cherax quadricarinatus) provides insights into its immune adaptation and hypoxia tolerance.</title>
        <authorList>
            <person name="Liu Z."/>
            <person name="Zheng J."/>
            <person name="Li H."/>
            <person name="Fang K."/>
            <person name="Wang S."/>
            <person name="He J."/>
            <person name="Zhou D."/>
            <person name="Weng S."/>
            <person name="Chi M."/>
            <person name="Gu Z."/>
            <person name="He J."/>
            <person name="Li F."/>
            <person name="Wang M."/>
        </authorList>
    </citation>
    <scope>NUCLEOTIDE SEQUENCE [LARGE SCALE GENOMIC DNA]</scope>
    <source>
        <strain evidence="7">ZL_2023a</strain>
    </source>
</reference>
<proteinExistence type="predicted"/>
<feature type="region of interest" description="Disordered" evidence="5">
    <location>
        <begin position="2361"/>
        <end position="2392"/>
    </location>
</feature>
<feature type="region of interest" description="Disordered" evidence="5">
    <location>
        <begin position="1897"/>
        <end position="1985"/>
    </location>
</feature>
<dbReference type="Gene3D" id="1.10.287.110">
    <property type="entry name" value="DnaJ domain"/>
    <property type="match status" value="1"/>
</dbReference>
<feature type="region of interest" description="Disordered" evidence="5">
    <location>
        <begin position="1206"/>
        <end position="1225"/>
    </location>
</feature>
<feature type="compositionally biased region" description="Low complexity" evidence="5">
    <location>
        <begin position="1929"/>
        <end position="1953"/>
    </location>
</feature>
<keyword evidence="1" id="KW-0677">Repeat</keyword>
<dbReference type="PROSITE" id="PS50076">
    <property type="entry name" value="DNAJ_2"/>
    <property type="match status" value="1"/>
</dbReference>
<feature type="region of interest" description="Disordered" evidence="5">
    <location>
        <begin position="1586"/>
        <end position="1712"/>
    </location>
</feature>
<feature type="compositionally biased region" description="Low complexity" evidence="5">
    <location>
        <begin position="675"/>
        <end position="698"/>
    </location>
</feature>
<dbReference type="Pfam" id="PF13181">
    <property type="entry name" value="TPR_8"/>
    <property type="match status" value="1"/>
</dbReference>
<feature type="compositionally biased region" description="Basic and acidic residues" evidence="5">
    <location>
        <begin position="2368"/>
        <end position="2377"/>
    </location>
</feature>
<feature type="region of interest" description="Disordered" evidence="5">
    <location>
        <begin position="1503"/>
        <end position="1527"/>
    </location>
</feature>
<dbReference type="InterPro" id="IPR001623">
    <property type="entry name" value="DnaJ_domain"/>
</dbReference>
<feature type="region of interest" description="Disordered" evidence="5">
    <location>
        <begin position="218"/>
        <end position="237"/>
    </location>
</feature>
<evidence type="ECO:0000256" key="2">
    <source>
        <dbReference type="ARBA" id="ARBA00022803"/>
    </source>
</evidence>
<dbReference type="PROSITE" id="PS50005">
    <property type="entry name" value="TPR"/>
    <property type="match status" value="5"/>
</dbReference>
<feature type="region of interest" description="Disordered" evidence="5">
    <location>
        <begin position="1139"/>
        <end position="1190"/>
    </location>
</feature>
<keyword evidence="3" id="KW-0143">Chaperone</keyword>
<dbReference type="CDD" id="cd06257">
    <property type="entry name" value="DnaJ"/>
    <property type="match status" value="1"/>
</dbReference>
<feature type="region of interest" description="Disordered" evidence="5">
    <location>
        <begin position="1242"/>
        <end position="1323"/>
    </location>
</feature>
<evidence type="ECO:0000256" key="3">
    <source>
        <dbReference type="ARBA" id="ARBA00023186"/>
    </source>
</evidence>
<feature type="region of interest" description="Disordered" evidence="5">
    <location>
        <begin position="970"/>
        <end position="989"/>
    </location>
</feature>
<name>A0AAW0Y8P3_CHEQU</name>
<feature type="compositionally biased region" description="Basic and acidic residues" evidence="5">
    <location>
        <begin position="1514"/>
        <end position="1525"/>
    </location>
</feature>
<evidence type="ECO:0000259" key="6">
    <source>
        <dbReference type="PROSITE" id="PS50076"/>
    </source>
</evidence>
<dbReference type="SUPFAM" id="SSF46565">
    <property type="entry name" value="Chaperone J-domain"/>
    <property type="match status" value="1"/>
</dbReference>
<feature type="compositionally biased region" description="Acidic residues" evidence="5">
    <location>
        <begin position="733"/>
        <end position="743"/>
    </location>
</feature>
<feature type="compositionally biased region" description="Basic residues" evidence="5">
    <location>
        <begin position="1477"/>
        <end position="1487"/>
    </location>
</feature>
<feature type="region of interest" description="Disordered" evidence="5">
    <location>
        <begin position="1365"/>
        <end position="1384"/>
    </location>
</feature>
<feature type="compositionally biased region" description="Basic and acidic residues" evidence="5">
    <location>
        <begin position="1666"/>
        <end position="1679"/>
    </location>
</feature>
<evidence type="ECO:0000313" key="7">
    <source>
        <dbReference type="EMBL" id="KAK8748240.1"/>
    </source>
</evidence>
<feature type="region of interest" description="Disordered" evidence="5">
    <location>
        <begin position="343"/>
        <end position="372"/>
    </location>
</feature>
<feature type="repeat" description="TPR" evidence="4">
    <location>
        <begin position="2913"/>
        <end position="2946"/>
    </location>
</feature>
<gene>
    <name evidence="7" type="ORF">OTU49_016385</name>
</gene>
<dbReference type="SUPFAM" id="SSF48452">
    <property type="entry name" value="TPR-like"/>
    <property type="match status" value="1"/>
</dbReference>
<dbReference type="Gene3D" id="1.25.40.10">
    <property type="entry name" value="Tetratricopeptide repeat domain"/>
    <property type="match status" value="1"/>
</dbReference>
<dbReference type="PRINTS" id="PR00625">
    <property type="entry name" value="JDOMAIN"/>
</dbReference>
<evidence type="ECO:0000256" key="5">
    <source>
        <dbReference type="SAM" id="MobiDB-lite"/>
    </source>
</evidence>
<keyword evidence="8" id="KW-1185">Reference proteome</keyword>
<accession>A0AAW0Y8P3</accession>
<feature type="repeat" description="TPR" evidence="4">
    <location>
        <begin position="2681"/>
        <end position="2714"/>
    </location>
</feature>
<feature type="compositionally biased region" description="Basic residues" evidence="5">
    <location>
        <begin position="1285"/>
        <end position="1295"/>
    </location>
</feature>
<dbReference type="PROSITE" id="PS00636">
    <property type="entry name" value="DNAJ_1"/>
    <property type="match status" value="1"/>
</dbReference>
<dbReference type="SMART" id="SM00271">
    <property type="entry name" value="DnaJ"/>
    <property type="match status" value="1"/>
</dbReference>
<dbReference type="InterPro" id="IPR019734">
    <property type="entry name" value="TPR_rpt"/>
</dbReference>
<feature type="domain" description="J" evidence="6">
    <location>
        <begin position="2966"/>
        <end position="3036"/>
    </location>
</feature>
<feature type="repeat" description="TPR" evidence="4">
    <location>
        <begin position="2613"/>
        <end position="2646"/>
    </location>
</feature>
<dbReference type="SMART" id="SM00028">
    <property type="entry name" value="TPR"/>
    <property type="match status" value="7"/>
</dbReference>
<feature type="compositionally biased region" description="Pro residues" evidence="5">
    <location>
        <begin position="191"/>
        <end position="200"/>
    </location>
</feature>
<keyword evidence="2 4" id="KW-0802">TPR repeat</keyword>
<dbReference type="PANTHER" id="PTHR45188">
    <property type="entry name" value="DNAJ PROTEIN P58IPK HOMOLOG"/>
    <property type="match status" value="1"/>
</dbReference>
<feature type="region of interest" description="Disordered" evidence="5">
    <location>
        <begin position="182"/>
        <end position="207"/>
    </location>
</feature>
<feature type="compositionally biased region" description="Polar residues" evidence="5">
    <location>
        <begin position="1586"/>
        <end position="1603"/>
    </location>
</feature>
<dbReference type="InterPro" id="IPR011990">
    <property type="entry name" value="TPR-like_helical_dom_sf"/>
</dbReference>
<feature type="region of interest" description="Disordered" evidence="5">
    <location>
        <begin position="872"/>
        <end position="912"/>
    </location>
</feature>
<dbReference type="Pfam" id="PF13432">
    <property type="entry name" value="TPR_16"/>
    <property type="match status" value="2"/>
</dbReference>
<feature type="compositionally biased region" description="Polar residues" evidence="5">
    <location>
        <begin position="1636"/>
        <end position="1650"/>
    </location>
</feature>
<dbReference type="EMBL" id="JARKIK010000013">
    <property type="protein sequence ID" value="KAK8748240.1"/>
    <property type="molecule type" value="Genomic_DNA"/>
</dbReference>
<evidence type="ECO:0000256" key="1">
    <source>
        <dbReference type="ARBA" id="ARBA00022737"/>
    </source>
</evidence>
<organism evidence="7 8">
    <name type="scientific">Cherax quadricarinatus</name>
    <name type="common">Australian red claw crayfish</name>
    <dbReference type="NCBI Taxonomy" id="27406"/>
    <lineage>
        <taxon>Eukaryota</taxon>
        <taxon>Metazoa</taxon>
        <taxon>Ecdysozoa</taxon>
        <taxon>Arthropoda</taxon>
        <taxon>Crustacea</taxon>
        <taxon>Multicrustacea</taxon>
        <taxon>Malacostraca</taxon>
        <taxon>Eumalacostraca</taxon>
        <taxon>Eucarida</taxon>
        <taxon>Decapoda</taxon>
        <taxon>Pleocyemata</taxon>
        <taxon>Astacidea</taxon>
        <taxon>Parastacoidea</taxon>
        <taxon>Parastacidae</taxon>
        <taxon>Cherax</taxon>
    </lineage>
</organism>
<dbReference type="PANTHER" id="PTHR45188:SF2">
    <property type="entry name" value="DNAJ HOMOLOG SUBFAMILY C MEMBER 7"/>
    <property type="match status" value="1"/>
</dbReference>
<sequence length="3100" mass="340581">MAEGRRRRRGPQAKVVPQDNVVRVNLDLRAGHPQATLHLKQASSVSGTELGGPQQHCNLYQQFPPVQQQHYPAAAANSHTLKAANIQYGESLDQPPKYDDIFRNNLNAQPSQLYPGHHKSYEKRHLTSYLLKHFPKAKTVNNRFHGAPVVNGTTGSLGSVGIGGGRSECDTEIKIPPTTPFQYHRSSHVAEPPPPRPHPTQPTHQRHHYQFTQPPIFPQQQQRSSSQQFRQQHYSGHEQFEHQSQFGQFGCDDHQHQSTKNFTITLKPGQYQVNVQWRSKTQPFRITLSPKKKSGFSATASAEQQQQQPLYYKSSAHREQHQHLSLPRRIVHRLLFGPHSSTLECHHEEDDSDDENMSPAQLPEQAVQQASLHQQVAQQHRRALLQQVGINPRACDDRKVYKQYWDGVGQRHRQRKKRHRWASLSCMHLSNIEDSVGETSGGDSYGGYEGVEHLKRHSLSHARAASCESLAYGCRAVAAATDGVRPSLGNYGAGNMRRRGVTALGVSARLNSLNSAFYGGGTSMGDGGGGQSIGGGESGSGSGPVSFSGVGVTGGDEVAEESFIFVEKSHLDYHVASCEVLRDGSEVKPSTGQTLSRLQKIGSPLLGERKTWHEDEAFVKQVVEEYFQDPVEEYFKESTSLSDCDVNKSEASLPPAETKSSIIVENLALQGSSAGLHKSSSCSSSSSSTGSASGSSSSEENEKGNVGKGVDCGSPSVDTTYCDTDESNSWFTDDSEGYEADAEPSDKDTLRQVWRRWRSAPDVRLPSDVRAKLRGQQLGQAAAAAAPLGDAAYSSGRGNSSATKNGVGRGWWRDEVSGVEGQGGEATAHAIPYKHSLVCGYQTRKSCSVDETKLSRLRLGLRKVKEHKLLQFPQHDLDRKRRPSKVNCQSTRNDSAQGGGEGTLNSVNTSSDTQEADAHVFTAGVENLEFVNGKYKTGSGKTEFREVVCECVRKTVDKVSIEESERCGERPGCRDNSVEGSVSVDDSTTERTQRVLSQGLIIHHSSTVHDSHSILNASVIKNALSILRESIAAQELETTKPLSCATVATSGECGMPSERGESKGRDTENTSVNNEEDEVQVGYKVAEVESQNTTHLTDGIRTLKNQDESGSAVEEAGNTIKGAIEQGHAEGASVYKVQRDSEMNKSNVTIHLTPPLPRRPSKDDETKSCTGSAALTQPSVSPPQFFPLGSRERSAGKVYENDSCTYQNIEPQDGSSVKSESHQMNDRLVSGSNQRLRLLLKADPSQQFSSMDSSRSVRTSPDWRASTASTDTLSSSSGTSSCCHTRPKLKSKTSKKLSPQSPGHSRRRQNVADSGSGTTSSSSIKVFGNEFHLHRVQVGTGSDRKFAQATQRTVVEVPVSCGEQSDSQTLVSPHGECEQGGGGATVQKSELVLGPPQFRGSQGSRHKHPPTFLSSSFPNSNICISEYNIGDARPKLPESPGLLAHEFKLSNIDAKTPESVSDAKHDKVTRNSSKSNSKNKSKSKPRKYFSGILNAIGSAGPRLRFVGTGNDNQESGRKEHGERVVSEGSSGIVFPCGRTSVCGYPTPNSGDQLAECRSRPPTTSLGDGKPHVAISTKIEVIQVPANTKDSASGSSHTISNDVQVPSPRPRRARKNSHDSADNVVGPTPPTRRKNTEISPSKTIINGSNEKSGYRFESPQASPQARRGQEPKSHSVERNFRCNLPASALHPHDTHTDAHQHPNDTNTDDHQHPDVHTQAAYENLTFHEKHSFEKFESPTSANNRATNEANIVTSVVEISQSPVRSSILGQGSDSHRSVQSTSGEHTSSKSAGAHGGGSNSLLHQTSGTSSGHSNGEKKRRHENNSDLGRCSFGDNVRGVTEEPVSGSGKNNSGSSRDKENNQTHTTDSRKEMNGIRFGNYSDEWYRISENVESGRCIKKGNSAISSGADSVSTPGRRRRSRPPSLPTTPPQSSRARRTSQSSVTSGGSLPSSPTRWRRPQAEDTWEDSSIDGSHEGRLSNSPSAESVASESTSFYYSAAGSVYDRPKSFNDDATARYSFVTCPQYEPLTPLQETIAEGAPAPATPVKPQDHTSATNISRTISGDLNCDVDVSLSEGEIKIRVRTEDADVISSTSIHSGDSDNDTDSDSDDYELCSDIKDIEEAKKCDSSDICHSTCDSEKLSIRESEDEPLVSDGMVHAVPCVAGTDSSNRSSLSGCSFPTFHGGYLDSLGSQDSGKRESDLAHATPCWATTDSDMRSSVSSSDYYGKVYLSATHEERVYEPTYENVKEQSPLRSVHESNSDIIEESCSSEPNTQKRRLSGVWTTVGEVDDSEWEETRSTDLPEYLHKVNTSDCVESEASKSPPLVSRASDEYQPVYHDPSECSTMDEEFIPEEVQPISPILQFNRKTSSVDEREPNKESAPPKCSSDSQHDVPGWEPHTAAWEWHKTVWDHHQQLHQHHLHHLRQHHHHHQSLLAEVMSCLGGRWGMGVGPWCQQSYPESAGCPKGSGCAHLQDTPTPDCRCSGHFKDDPPYRPASASSCDMGKPPPSPLPPSGSHKSRDTSSVPREGSRPQSRQSRSRRRAHSANSKYRVELEISPHLLSRPRPSSFSSLVTRRASTNSPEPLEDDLTQEALLYMSETGYNHSVDASRRRLAERKKNEGNELYKNKDYREALKLYTQAIDLCPDCAAYFSNRSACYMMLGKYYEALNDAREAVRLDTSFVKGYLRVAKCNIALGDATAALSVLRQASELEPNNKAIREETTKAQSLIRCQEEVEKAKAKADYRTAIFHLDRALDQAVGCRSLKITKAEYLVFLQRYADAQEMVNEILQYESGNADAIYVRGMCLYYQDNPEAAFNHFQHVLRLAPDHQKARDVYKKAKLLKQKKEEGNEAFKKGNFQEALNLYTEALAIDPLNKHTNAKLYFNRATVGFKLNKYELATEDCTAAINLDEGYVKAYLRRAKCYQLLEKHEEAVRDYEKVTRLDRNQEHKRLLHEAKIELKRSKRKDYYKILGVQKTASDDEIKKSYRKMALVHHPDRHANASDKDKHEHEIKFKEIGEAYSVLTDAKKRAMYDRGQDINDHDGGFGHDDIDPNQIFQAFFGGGHGGYTFGGHNAGFQQAGFPGNGFGGGGFPGGFHFQFG</sequence>
<feature type="repeat" description="TPR" evidence="4">
    <location>
        <begin position="2841"/>
        <end position="2874"/>
    </location>
</feature>
<dbReference type="FunFam" id="1.25.40.10:FF:000097">
    <property type="entry name" value="DnaJ homolog subfamily C member 7 homolog"/>
    <property type="match status" value="1"/>
</dbReference>
<dbReference type="InterPro" id="IPR036869">
    <property type="entry name" value="J_dom_sf"/>
</dbReference>
<feature type="compositionally biased region" description="Low complexity" evidence="5">
    <location>
        <begin position="218"/>
        <end position="232"/>
    </location>
</feature>
<feature type="compositionally biased region" description="Low complexity" evidence="5">
    <location>
        <begin position="1243"/>
        <end position="1281"/>
    </location>
</feature>
<comment type="caution">
    <text evidence="7">The sequence shown here is derived from an EMBL/GenBank/DDBJ whole genome shotgun (WGS) entry which is preliminary data.</text>
</comment>
<feature type="compositionally biased region" description="Basic and acidic residues" evidence="5">
    <location>
        <begin position="1854"/>
        <end position="1872"/>
    </location>
</feature>
<protein>
    <recommendedName>
        <fullName evidence="6">J domain-containing protein</fullName>
    </recommendedName>
</protein>
<feature type="compositionally biased region" description="Polar residues" evidence="5">
    <location>
        <begin position="1206"/>
        <end position="1218"/>
    </location>
</feature>
<feature type="region of interest" description="Disordered" evidence="5">
    <location>
        <begin position="1763"/>
        <end position="1873"/>
    </location>
</feature>
<feature type="compositionally biased region" description="Low complexity" evidence="5">
    <location>
        <begin position="1844"/>
        <end position="1853"/>
    </location>
</feature>
<feature type="compositionally biased region" description="Polar residues" evidence="5">
    <location>
        <begin position="903"/>
        <end position="912"/>
    </location>
</feature>
<feature type="compositionally biased region" description="Polar residues" evidence="5">
    <location>
        <begin position="1803"/>
        <end position="1812"/>
    </location>
</feature>
<feature type="compositionally biased region" description="Polar residues" evidence="5">
    <location>
        <begin position="886"/>
        <end position="896"/>
    </location>
</feature>
<feature type="region of interest" description="Disordered" evidence="5">
    <location>
        <begin position="675"/>
        <end position="748"/>
    </location>
</feature>
<evidence type="ECO:0000256" key="4">
    <source>
        <dbReference type="PROSITE-ProRule" id="PRU00339"/>
    </source>
</evidence>
<feature type="region of interest" description="Disordered" evidence="5">
    <location>
        <begin position="1547"/>
        <end position="1571"/>
    </location>
</feature>
<feature type="compositionally biased region" description="Basic and acidic residues" evidence="5">
    <location>
        <begin position="1689"/>
        <end position="1712"/>
    </location>
</feature>
<feature type="repeat" description="TPR" evidence="4">
    <location>
        <begin position="2795"/>
        <end position="2828"/>
    </location>
</feature>
<feature type="region of interest" description="Disordered" evidence="5">
    <location>
        <begin position="1048"/>
        <end position="1079"/>
    </location>
</feature>
<feature type="compositionally biased region" description="Polar residues" evidence="5">
    <location>
        <begin position="1763"/>
        <end position="1784"/>
    </location>
</feature>
<dbReference type="Proteomes" id="UP001445076">
    <property type="component" value="Unassembled WGS sequence"/>
</dbReference>
<feature type="region of interest" description="Disordered" evidence="5">
    <location>
        <begin position="2249"/>
        <end position="2275"/>
    </location>
</feature>
<dbReference type="Pfam" id="PF00226">
    <property type="entry name" value="DnaJ"/>
    <property type="match status" value="1"/>
</dbReference>
<feature type="compositionally biased region" description="Polar residues" evidence="5">
    <location>
        <begin position="1168"/>
        <end position="1179"/>
    </location>
</feature>
<feature type="region of interest" description="Disordered" evidence="5">
    <location>
        <begin position="1455"/>
        <end position="1487"/>
    </location>
</feature>